<evidence type="ECO:0000313" key="5">
    <source>
        <dbReference type="Proteomes" id="UP001218895"/>
    </source>
</evidence>
<dbReference type="NCBIfam" id="TIGR03270">
    <property type="entry name" value="methan_mark_4"/>
    <property type="match status" value="1"/>
</dbReference>
<dbReference type="SUPFAM" id="SSF53659">
    <property type="entry name" value="Isocitrate/Isopropylmalate dehydrogenase-like"/>
    <property type="match status" value="1"/>
</dbReference>
<evidence type="ECO:0000256" key="2">
    <source>
        <dbReference type="ARBA" id="ARBA00022603"/>
    </source>
</evidence>
<name>A0AAF0FRQ5_9EURY</name>
<dbReference type="RefSeq" id="WP_278100128.1">
    <property type="nucleotide sequence ID" value="NZ_CP091092.1"/>
</dbReference>
<dbReference type="Proteomes" id="UP001218895">
    <property type="component" value="Chromosome"/>
</dbReference>
<proteinExistence type="inferred from homology"/>
<gene>
    <name evidence="4" type="primary">mtxX</name>
    <name evidence="4" type="ORF">L1994_02565</name>
</gene>
<evidence type="ECO:0000256" key="1">
    <source>
        <dbReference type="ARBA" id="ARBA00009125"/>
    </source>
</evidence>
<comment type="similarity">
    <text evidence="1">Belongs to the MtxX family.</text>
</comment>
<dbReference type="KEGG" id="manq:L1994_02565"/>
<reference evidence="4" key="1">
    <citation type="submission" date="2022-01" db="EMBL/GenBank/DDBJ databases">
        <title>Complete genome of Methanomicrobium antiquum DSM 21220.</title>
        <authorList>
            <person name="Chen S.-C."/>
            <person name="You Y.-T."/>
            <person name="Zhou Y.-Z."/>
            <person name="Lai M.-C."/>
        </authorList>
    </citation>
    <scope>NUCLEOTIDE SEQUENCE</scope>
    <source>
        <strain evidence="4">DSM 21220</strain>
    </source>
</reference>
<dbReference type="EMBL" id="CP091092">
    <property type="protein sequence ID" value="WFN37289.1"/>
    <property type="molecule type" value="Genomic_DNA"/>
</dbReference>
<keyword evidence="5" id="KW-1185">Reference proteome</keyword>
<dbReference type="GO" id="GO:0008168">
    <property type="term" value="F:methyltransferase activity"/>
    <property type="evidence" value="ECO:0007669"/>
    <property type="project" value="UniProtKB-KW"/>
</dbReference>
<accession>A0AAF0FRQ5</accession>
<evidence type="ECO:0000313" key="4">
    <source>
        <dbReference type="EMBL" id="WFN37289.1"/>
    </source>
</evidence>
<organism evidence="4 5">
    <name type="scientific">Methanomicrobium antiquum</name>
    <dbReference type="NCBI Taxonomy" id="487686"/>
    <lineage>
        <taxon>Archaea</taxon>
        <taxon>Methanobacteriati</taxon>
        <taxon>Methanobacteriota</taxon>
        <taxon>Stenosarchaea group</taxon>
        <taxon>Methanomicrobia</taxon>
        <taxon>Methanomicrobiales</taxon>
        <taxon>Methanomicrobiaceae</taxon>
        <taxon>Methanomicrobium</taxon>
    </lineage>
</organism>
<sequence length="247" mass="26724">MKIGIGCGADPAKIQKSLEKIKDKAEYVLFLKDVLDEPLDWIHYDISEEPEIRLVDALFNGEIDAAVRGTLPSNKTMKALKKRAGTNKLRRVAILQTADNKKFLLAPVGVDEGWSVDEKIEFIREAKPLADKIGLNNSVAVLSGGRFGDIGRHKIVDKTISDAERISELTGSDNCEILIEDAVLNHGIIIAPDGISGNLIFRTLCLLGGGDAHGAPVLNIGKIFVDTSRAGIDYSNAVLLAISLVKK</sequence>
<evidence type="ECO:0000256" key="3">
    <source>
        <dbReference type="ARBA" id="ARBA00022679"/>
    </source>
</evidence>
<keyword evidence="2" id="KW-0489">Methyltransferase</keyword>
<dbReference type="InterPro" id="IPR016764">
    <property type="entry name" value="MeTrfase_MtxX_xsu"/>
</dbReference>
<dbReference type="Gene3D" id="3.40.718.10">
    <property type="entry name" value="Isopropylmalate Dehydrogenase"/>
    <property type="match status" value="1"/>
</dbReference>
<dbReference type="GeneID" id="79949242"/>
<dbReference type="AlphaFoldDB" id="A0AAF0FRQ5"/>
<dbReference type="GO" id="GO:0032259">
    <property type="term" value="P:methylation"/>
    <property type="evidence" value="ECO:0007669"/>
    <property type="project" value="UniProtKB-KW"/>
</dbReference>
<protein>
    <submittedName>
        <fullName evidence="4">Methanogenesis marker protein Mmp4/MtxX</fullName>
    </submittedName>
</protein>
<keyword evidence="3" id="KW-0808">Transferase</keyword>